<keyword evidence="3" id="KW-1185">Reference proteome</keyword>
<dbReference type="InterPro" id="IPR001810">
    <property type="entry name" value="F-box_dom"/>
</dbReference>
<feature type="domain" description="F-box" evidence="1">
    <location>
        <begin position="18"/>
        <end position="62"/>
    </location>
</feature>
<dbReference type="AlphaFoldDB" id="A0AAD8U7W9"/>
<accession>A0AAD8U7W9</accession>
<comment type="caution">
    <text evidence="2">The sequence shown here is derived from an EMBL/GenBank/DDBJ whole genome shotgun (WGS) entry which is preliminary data.</text>
</comment>
<dbReference type="SUPFAM" id="SSF81383">
    <property type="entry name" value="F-box domain"/>
    <property type="match status" value="1"/>
</dbReference>
<dbReference type="Gene3D" id="1.20.1280.50">
    <property type="match status" value="1"/>
</dbReference>
<dbReference type="EMBL" id="JAUUTY010000001">
    <property type="protein sequence ID" value="KAK1699518.1"/>
    <property type="molecule type" value="Genomic_DNA"/>
</dbReference>
<evidence type="ECO:0000313" key="2">
    <source>
        <dbReference type="EMBL" id="KAK1699518.1"/>
    </source>
</evidence>
<sequence length="429" mass="48427">MAPRRKKKRTAAAAATLLPDDVVLEILARVVADDDIATLFRCAVACKHWRALVADPSFLRRRWPEGVRHASSFLGLFGRPWICPRARINGKPAFVPAPQSPLNPRHRYPGSFGPCARGLLNMAVPLVSRQGLLLVRLNPQGREHGRGARLAVCDMFAGTCDVLPVLDGREWFGIGGSAVLNDADCRFNGRNSPLPSYSTFFKVLIIGYDTSGYTMYTFSSAESRWSALPRKCLHEEPIFIRSDVVVCRGKAHWLVWNILSFYTLEFSIETGHIRLVKLPISRGQDELNYYDSPRLTVAIDGNLSFIRLHWKCLKLEFWTCRGEKGSGNGTADWVHTKIVVLKPEKPYEGITNNGSAEWLRRLSCMCVGETSGTLLITGDRRLKYIVNLQTEAIEEVPSQFCTLRKHNVVPFEMDWPAFFMSRLEMKQKE</sequence>
<dbReference type="PANTHER" id="PTHR35828:SF25">
    <property type="entry name" value="OS08G0203800 PROTEIN"/>
    <property type="match status" value="1"/>
</dbReference>
<reference evidence="2" key="1">
    <citation type="submission" date="2023-07" db="EMBL/GenBank/DDBJ databases">
        <title>A chromosome-level genome assembly of Lolium multiflorum.</title>
        <authorList>
            <person name="Chen Y."/>
            <person name="Copetti D."/>
            <person name="Kolliker R."/>
            <person name="Studer B."/>
        </authorList>
    </citation>
    <scope>NUCLEOTIDE SEQUENCE</scope>
    <source>
        <strain evidence="2">02402/16</strain>
        <tissue evidence="2">Leaf</tissue>
    </source>
</reference>
<dbReference type="SMART" id="SM00256">
    <property type="entry name" value="FBOX"/>
    <property type="match status" value="1"/>
</dbReference>
<dbReference type="Proteomes" id="UP001231189">
    <property type="component" value="Unassembled WGS sequence"/>
</dbReference>
<dbReference type="Pfam" id="PF00646">
    <property type="entry name" value="F-box"/>
    <property type="match status" value="1"/>
</dbReference>
<name>A0AAD8U7W9_LOLMU</name>
<proteinExistence type="predicted"/>
<protein>
    <recommendedName>
        <fullName evidence="1">F-box domain-containing protein</fullName>
    </recommendedName>
</protein>
<dbReference type="PANTHER" id="PTHR35828">
    <property type="entry name" value="OS08G0203800 PROTEIN-RELATED"/>
    <property type="match status" value="1"/>
</dbReference>
<evidence type="ECO:0000313" key="3">
    <source>
        <dbReference type="Proteomes" id="UP001231189"/>
    </source>
</evidence>
<gene>
    <name evidence="2" type="ORF">QYE76_016215</name>
</gene>
<evidence type="ECO:0000259" key="1">
    <source>
        <dbReference type="SMART" id="SM00256"/>
    </source>
</evidence>
<organism evidence="2 3">
    <name type="scientific">Lolium multiflorum</name>
    <name type="common">Italian ryegrass</name>
    <name type="synonym">Lolium perenne subsp. multiflorum</name>
    <dbReference type="NCBI Taxonomy" id="4521"/>
    <lineage>
        <taxon>Eukaryota</taxon>
        <taxon>Viridiplantae</taxon>
        <taxon>Streptophyta</taxon>
        <taxon>Embryophyta</taxon>
        <taxon>Tracheophyta</taxon>
        <taxon>Spermatophyta</taxon>
        <taxon>Magnoliopsida</taxon>
        <taxon>Liliopsida</taxon>
        <taxon>Poales</taxon>
        <taxon>Poaceae</taxon>
        <taxon>BOP clade</taxon>
        <taxon>Pooideae</taxon>
        <taxon>Poodae</taxon>
        <taxon>Poeae</taxon>
        <taxon>Poeae Chloroplast Group 2 (Poeae type)</taxon>
        <taxon>Loliodinae</taxon>
        <taxon>Loliinae</taxon>
        <taxon>Lolium</taxon>
    </lineage>
</organism>
<dbReference type="InterPro" id="IPR036047">
    <property type="entry name" value="F-box-like_dom_sf"/>
</dbReference>